<evidence type="ECO:0000256" key="5">
    <source>
        <dbReference type="ARBA" id="ARBA00022759"/>
    </source>
</evidence>
<evidence type="ECO:0000256" key="14">
    <source>
        <dbReference type="NCBIfam" id="TIGR00228"/>
    </source>
</evidence>
<evidence type="ECO:0000256" key="11">
    <source>
        <dbReference type="ARBA" id="ARBA00023204"/>
    </source>
</evidence>
<keyword evidence="5 13" id="KW-0255">Endonuclease</keyword>
<comment type="subcellular location">
    <subcellularLocation>
        <location evidence="13">Cytoplasm</location>
    </subcellularLocation>
</comment>
<evidence type="ECO:0000256" key="2">
    <source>
        <dbReference type="ARBA" id="ARBA00022490"/>
    </source>
</evidence>
<dbReference type="FunFam" id="3.30.420.10:FF:000002">
    <property type="entry name" value="Crossover junction endodeoxyribonuclease RuvC"/>
    <property type="match status" value="1"/>
</dbReference>
<dbReference type="GO" id="GO:0008821">
    <property type="term" value="F:crossover junction DNA endonuclease activity"/>
    <property type="evidence" value="ECO:0007669"/>
    <property type="project" value="UniProtKB-UniRule"/>
</dbReference>
<dbReference type="HAMAP" id="MF_00034">
    <property type="entry name" value="RuvC"/>
    <property type="match status" value="1"/>
</dbReference>
<dbReference type="Pfam" id="PF02075">
    <property type="entry name" value="RuvC"/>
    <property type="match status" value="1"/>
</dbReference>
<dbReference type="AlphaFoldDB" id="A0A7C1JQR3"/>
<evidence type="ECO:0000313" key="15">
    <source>
        <dbReference type="EMBL" id="HDX32285.1"/>
    </source>
</evidence>
<keyword evidence="2 13" id="KW-0963">Cytoplasm</keyword>
<feature type="active site" evidence="13">
    <location>
        <position position="74"/>
    </location>
</feature>
<dbReference type="Gene3D" id="3.30.420.10">
    <property type="entry name" value="Ribonuclease H-like superfamily/Ribonuclease H"/>
    <property type="match status" value="1"/>
</dbReference>
<evidence type="ECO:0000256" key="8">
    <source>
        <dbReference type="ARBA" id="ARBA00022842"/>
    </source>
</evidence>
<dbReference type="InterPro" id="IPR036397">
    <property type="entry name" value="RNaseH_sf"/>
</dbReference>
<reference evidence="15" key="1">
    <citation type="journal article" date="2020" name="mSystems">
        <title>Genome- and Community-Level Interaction Insights into Carbon Utilization and Element Cycling Functions of Hydrothermarchaeota in Hydrothermal Sediment.</title>
        <authorList>
            <person name="Zhou Z."/>
            <person name="Liu Y."/>
            <person name="Xu W."/>
            <person name="Pan J."/>
            <person name="Luo Z.H."/>
            <person name="Li M."/>
        </authorList>
    </citation>
    <scope>NUCLEOTIDE SEQUENCE [LARGE SCALE GENOMIC DNA]</scope>
    <source>
        <strain evidence="15">SpSt-289</strain>
    </source>
</reference>
<dbReference type="InterPro" id="IPR002176">
    <property type="entry name" value="X-over_junc_endoDNase_RuvC"/>
</dbReference>
<keyword evidence="7 13" id="KW-0378">Hydrolase</keyword>
<dbReference type="NCBIfam" id="TIGR00228">
    <property type="entry name" value="ruvC"/>
    <property type="match status" value="1"/>
</dbReference>
<dbReference type="EC" id="3.1.21.10" evidence="13 14"/>
<dbReference type="PRINTS" id="PR00696">
    <property type="entry name" value="RSOLVASERUVC"/>
</dbReference>
<dbReference type="GO" id="GO:0003677">
    <property type="term" value="F:DNA binding"/>
    <property type="evidence" value="ECO:0007669"/>
    <property type="project" value="UniProtKB-KW"/>
</dbReference>
<evidence type="ECO:0000256" key="7">
    <source>
        <dbReference type="ARBA" id="ARBA00022801"/>
    </source>
</evidence>
<feature type="binding site" evidence="13">
    <location>
        <position position="74"/>
    </location>
    <ligand>
        <name>Mg(2+)</name>
        <dbReference type="ChEBI" id="CHEBI:18420"/>
        <label>2</label>
    </ligand>
</feature>
<name>A0A7C1JQR3_9CHLR</name>
<dbReference type="PANTHER" id="PTHR30194:SF3">
    <property type="entry name" value="CROSSOVER JUNCTION ENDODEOXYRIBONUCLEASE RUVC"/>
    <property type="match status" value="1"/>
</dbReference>
<protein>
    <recommendedName>
        <fullName evidence="13 14">Crossover junction endodeoxyribonuclease RuvC</fullName>
        <ecNumber evidence="13 14">3.1.21.10</ecNumber>
    </recommendedName>
    <alternativeName>
        <fullName evidence="13">Holliday junction nuclease RuvC</fullName>
    </alternativeName>
    <alternativeName>
        <fullName evidence="13">Holliday junction resolvase RuvC</fullName>
    </alternativeName>
</protein>
<dbReference type="GO" id="GO:0006281">
    <property type="term" value="P:DNA repair"/>
    <property type="evidence" value="ECO:0007669"/>
    <property type="project" value="UniProtKB-UniRule"/>
</dbReference>
<feature type="binding site" evidence="13">
    <location>
        <position position="147"/>
    </location>
    <ligand>
        <name>Mg(2+)</name>
        <dbReference type="ChEBI" id="CHEBI:18420"/>
        <label>1</label>
    </ligand>
</feature>
<evidence type="ECO:0000256" key="6">
    <source>
        <dbReference type="ARBA" id="ARBA00022763"/>
    </source>
</evidence>
<keyword evidence="6 13" id="KW-0227">DNA damage</keyword>
<keyword evidence="8 13" id="KW-0460">Magnesium</keyword>
<evidence type="ECO:0000256" key="9">
    <source>
        <dbReference type="ARBA" id="ARBA00023125"/>
    </source>
</evidence>
<dbReference type="InterPro" id="IPR020563">
    <property type="entry name" value="X-over_junc_endoDNase_Mg_BS"/>
</dbReference>
<keyword evidence="9 13" id="KW-0238">DNA-binding</keyword>
<organism evidence="15">
    <name type="scientific">Caldilinea aerophila</name>
    <dbReference type="NCBI Taxonomy" id="133453"/>
    <lineage>
        <taxon>Bacteria</taxon>
        <taxon>Bacillati</taxon>
        <taxon>Chloroflexota</taxon>
        <taxon>Caldilineae</taxon>
        <taxon>Caldilineales</taxon>
        <taxon>Caldilineaceae</taxon>
        <taxon>Caldilinea</taxon>
    </lineage>
</organism>
<comment type="subunit">
    <text evidence="13">Homodimer which binds Holliday junction (HJ) DNA. The HJ becomes 2-fold symmetrical on binding to RuvC with unstacked arms; it has a different conformation from HJ DNA in complex with RuvA. In the full resolvosome a probable DNA-RuvA(4)-RuvB(12)-RuvC(2) complex forms which resolves the HJ.</text>
</comment>
<evidence type="ECO:0000256" key="13">
    <source>
        <dbReference type="HAMAP-Rule" id="MF_00034"/>
    </source>
</evidence>
<dbReference type="SUPFAM" id="SSF53098">
    <property type="entry name" value="Ribonuclease H-like"/>
    <property type="match status" value="1"/>
</dbReference>
<dbReference type="PROSITE" id="PS01321">
    <property type="entry name" value="RUVC"/>
    <property type="match status" value="1"/>
</dbReference>
<dbReference type="GO" id="GO:0048476">
    <property type="term" value="C:Holliday junction resolvase complex"/>
    <property type="evidence" value="ECO:0007669"/>
    <property type="project" value="UniProtKB-UniRule"/>
</dbReference>
<comment type="function">
    <text evidence="13">The RuvA-RuvB-RuvC complex processes Holliday junction (HJ) DNA during genetic recombination and DNA repair. Endonuclease that resolves HJ intermediates. Cleaves cruciform DNA by making single-stranded nicks across the HJ at symmetrical positions within the homologous arms, yielding a 5'-phosphate and a 3'-hydroxyl group; requires a central core of homology in the junction. The consensus cleavage sequence is 5'-(A/T)TT(C/G)-3'. Cleavage occurs on the 3'-side of the TT dinucleotide at the point of strand exchange. HJ branch migration catalyzed by RuvA-RuvB allows RuvC to scan DNA until it finds its consensus sequence, where it cleaves and resolves the cruciform DNA.</text>
</comment>
<keyword evidence="10 13" id="KW-0233">DNA recombination</keyword>
<dbReference type="PANTHER" id="PTHR30194">
    <property type="entry name" value="CROSSOVER JUNCTION ENDODEOXYRIBONUCLEASE RUVC"/>
    <property type="match status" value="1"/>
</dbReference>
<accession>A0A7C1JQR3</accession>
<keyword evidence="11 13" id="KW-0234">DNA repair</keyword>
<evidence type="ECO:0000256" key="4">
    <source>
        <dbReference type="ARBA" id="ARBA00022723"/>
    </source>
</evidence>
<dbReference type="CDD" id="cd16962">
    <property type="entry name" value="RuvC"/>
    <property type="match status" value="1"/>
</dbReference>
<feature type="binding site" evidence="13">
    <location>
        <position position="13"/>
    </location>
    <ligand>
        <name>Mg(2+)</name>
        <dbReference type="ChEBI" id="CHEBI:18420"/>
        <label>1</label>
    </ligand>
</feature>
<keyword evidence="3 13" id="KW-0540">Nuclease</keyword>
<evidence type="ECO:0000256" key="3">
    <source>
        <dbReference type="ARBA" id="ARBA00022722"/>
    </source>
</evidence>
<gene>
    <name evidence="13 15" type="primary">ruvC</name>
    <name evidence="15" type="ORF">ENQ20_12490</name>
</gene>
<comment type="similarity">
    <text evidence="1 13">Belongs to the RuvC family.</text>
</comment>
<comment type="caution">
    <text evidence="15">The sequence shown here is derived from an EMBL/GenBank/DDBJ whole genome shotgun (WGS) entry which is preliminary data.</text>
</comment>
<sequence length="168" mass="18037">MSEDITRVVLGIDPGTATTGYGIVGETSRGEFVLLACGVFRTPADAPMHLRLLELFRDTQALLEEFKPDEVAVEKLFFGRNVTTAIAVGQARGAVLVAAALAGTPIVEYTPAEVKQAVTGYGNADKQQVQQMVTHLLHLDKPPTPDDAADGIAIAICHLQTIHYNRLL</sequence>
<comment type="cofactor">
    <cofactor evidence="13">
        <name>Mg(2+)</name>
        <dbReference type="ChEBI" id="CHEBI:18420"/>
    </cofactor>
    <text evidence="13">Binds 2 Mg(2+) ion per subunit.</text>
</comment>
<evidence type="ECO:0000256" key="10">
    <source>
        <dbReference type="ARBA" id="ARBA00023172"/>
    </source>
</evidence>
<dbReference type="GO" id="GO:0000287">
    <property type="term" value="F:magnesium ion binding"/>
    <property type="evidence" value="ECO:0007669"/>
    <property type="project" value="UniProtKB-UniRule"/>
</dbReference>
<evidence type="ECO:0000256" key="12">
    <source>
        <dbReference type="ARBA" id="ARBA00029354"/>
    </source>
</evidence>
<dbReference type="EMBL" id="DSMG01000122">
    <property type="protein sequence ID" value="HDX32285.1"/>
    <property type="molecule type" value="Genomic_DNA"/>
</dbReference>
<proteinExistence type="inferred from homology"/>
<dbReference type="NCBIfam" id="NF000711">
    <property type="entry name" value="PRK00039.2-1"/>
    <property type="match status" value="1"/>
</dbReference>
<keyword evidence="4 13" id="KW-0479">Metal-binding</keyword>
<dbReference type="InterPro" id="IPR012337">
    <property type="entry name" value="RNaseH-like_sf"/>
</dbReference>
<evidence type="ECO:0000256" key="1">
    <source>
        <dbReference type="ARBA" id="ARBA00009518"/>
    </source>
</evidence>
<comment type="catalytic activity">
    <reaction evidence="12 13">
        <text>Endonucleolytic cleavage at a junction such as a reciprocal single-stranded crossover between two homologous DNA duplexes (Holliday junction).</text>
        <dbReference type="EC" id="3.1.21.10"/>
    </reaction>
</comment>
<dbReference type="GO" id="GO:0005737">
    <property type="term" value="C:cytoplasm"/>
    <property type="evidence" value="ECO:0007669"/>
    <property type="project" value="UniProtKB-SubCell"/>
</dbReference>
<feature type="active site" evidence="13">
    <location>
        <position position="147"/>
    </location>
</feature>
<feature type="active site" evidence="13">
    <location>
        <position position="13"/>
    </location>
</feature>
<dbReference type="GO" id="GO:0006310">
    <property type="term" value="P:DNA recombination"/>
    <property type="evidence" value="ECO:0007669"/>
    <property type="project" value="UniProtKB-UniRule"/>
</dbReference>